<dbReference type="EMBL" id="LAZR01069130">
    <property type="protein sequence ID" value="KKK48311.1"/>
    <property type="molecule type" value="Genomic_DNA"/>
</dbReference>
<name>A0A0F8YJM5_9ZZZZ</name>
<comment type="caution">
    <text evidence="1">The sequence shown here is derived from an EMBL/GenBank/DDBJ whole genome shotgun (WGS) entry which is preliminary data.</text>
</comment>
<evidence type="ECO:0000313" key="1">
    <source>
        <dbReference type="EMBL" id="KKK48311.1"/>
    </source>
</evidence>
<protein>
    <submittedName>
        <fullName evidence="1">Uncharacterized protein</fullName>
    </submittedName>
</protein>
<dbReference type="AlphaFoldDB" id="A0A0F8YJM5"/>
<feature type="non-terminal residue" evidence="1">
    <location>
        <position position="1"/>
    </location>
</feature>
<sequence length="43" mass="4818">VMEASIHQRRFLGLRKISGMISDKTGGFVMSVTKHGRKTDVEL</sequence>
<organism evidence="1">
    <name type="scientific">marine sediment metagenome</name>
    <dbReference type="NCBI Taxonomy" id="412755"/>
    <lineage>
        <taxon>unclassified sequences</taxon>
        <taxon>metagenomes</taxon>
        <taxon>ecological metagenomes</taxon>
    </lineage>
</organism>
<gene>
    <name evidence="1" type="ORF">LCGC14_3146400</name>
</gene>
<proteinExistence type="predicted"/>
<accession>A0A0F8YJM5</accession>
<reference evidence="1" key="1">
    <citation type="journal article" date="2015" name="Nature">
        <title>Complex archaea that bridge the gap between prokaryotes and eukaryotes.</title>
        <authorList>
            <person name="Spang A."/>
            <person name="Saw J.H."/>
            <person name="Jorgensen S.L."/>
            <person name="Zaremba-Niedzwiedzka K."/>
            <person name="Martijn J."/>
            <person name="Lind A.E."/>
            <person name="van Eijk R."/>
            <person name="Schleper C."/>
            <person name="Guy L."/>
            <person name="Ettema T.J."/>
        </authorList>
    </citation>
    <scope>NUCLEOTIDE SEQUENCE</scope>
</reference>